<dbReference type="PANTHER" id="PTHR33375:SF7">
    <property type="entry name" value="CHROMOSOME 2-PARTITIONING PROTEIN PARB-RELATED"/>
    <property type="match status" value="1"/>
</dbReference>
<evidence type="ECO:0000256" key="1">
    <source>
        <dbReference type="SAM" id="Coils"/>
    </source>
</evidence>
<accession>A0A6A7ZKR9</accession>
<dbReference type="InterPro" id="IPR050336">
    <property type="entry name" value="Chromosome_partition/occlusion"/>
</dbReference>
<proteinExistence type="predicted"/>
<evidence type="ECO:0000313" key="3">
    <source>
        <dbReference type="EMBL" id="MQW02819.1"/>
    </source>
</evidence>
<dbReference type="Pfam" id="PF17762">
    <property type="entry name" value="HTH_ParB"/>
    <property type="match status" value="1"/>
</dbReference>
<dbReference type="CDD" id="cd16406">
    <property type="entry name" value="ParB_N_like"/>
    <property type="match status" value="1"/>
</dbReference>
<dbReference type="InterPro" id="IPR003115">
    <property type="entry name" value="ParB_N"/>
</dbReference>
<evidence type="ECO:0000259" key="2">
    <source>
        <dbReference type="SMART" id="SM00470"/>
    </source>
</evidence>
<dbReference type="SUPFAM" id="SSF110849">
    <property type="entry name" value="ParB/Sulfiredoxin"/>
    <property type="match status" value="1"/>
</dbReference>
<dbReference type="Gene3D" id="3.90.1530.30">
    <property type="match status" value="1"/>
</dbReference>
<reference evidence="3" key="1">
    <citation type="journal article" date="2013" name="Genome Biol.">
        <title>Comparative genomics of the core and accessory genomes of 48 Sinorhizobium strains comprising five genospecies.</title>
        <authorList>
            <person name="Sugawara M."/>
            <person name="Epstein B."/>
            <person name="Badgley B.D."/>
            <person name="Unno T."/>
            <person name="Xu L."/>
            <person name="Reese J."/>
            <person name="Gyaneshwar P."/>
            <person name="Denny R."/>
            <person name="Mudge J."/>
            <person name="Bharti A.K."/>
            <person name="Farmer A.D."/>
            <person name="May G.D."/>
            <person name="Woodward J.E."/>
            <person name="Medigue C."/>
            <person name="Vallenet D."/>
            <person name="Lajus A."/>
            <person name="Rouy Z."/>
            <person name="Martinez-Vaz B."/>
            <person name="Tiffin P."/>
            <person name="Young N.D."/>
            <person name="Sadowsky M.J."/>
        </authorList>
    </citation>
    <scope>NUCLEOTIDE SEQUENCE</scope>
    <source>
        <strain evidence="3">M30</strain>
    </source>
</reference>
<dbReference type="PANTHER" id="PTHR33375">
    <property type="entry name" value="CHROMOSOME-PARTITIONING PROTEIN PARB-RELATED"/>
    <property type="match status" value="1"/>
</dbReference>
<sequence>MTTTANNNPTAENGTTVFIPLNKLKKHPKNARKTPHSDASIEAKAASIAAKGMLQNLVVEPERDSEGEPTGLYLVSVGEGRRLAQLLRVKRKEIKKTEPIRCVIDTANDAAEISLDENVTRENLSPADEFERFRELSENRGWGAEEIAARFGVTAHVVKQRLRLGAVSPKLMQVYRDGGLSLDQLMAFAITEDHARQEQVYDNLSYNRELWIIRRDLTKTNVAATDRRATFVGAQAYTEAGGTIIRDLFTEDRGGFYEDAALLDRLVIDKLERIAAEIQEAEGWKWVSVHMDYPHAHGMRRTYPRSVELSEEDAAAYDAAQEELERLSAEWEDADVDLPPETVARFAELEAEIERIDATRHAYDVQEIMRGGMFVVLSHDGEARIERGFIRPEDDAPGPEEAQNSETVIDGVRVNGDGEIIEDGEQDEDSDHVATLEPEDEDAGDDGKPLSDALIRDLTVDRTLALRLALGEQPDMAVIAVTHTLAAQTFYRGVDAHCHEIRPTSNHLAAHADGIEDTAAAKTLADRHAGWASDMPRDVADLWSFVAGLDHASLMALFAHCASLTVNAVKLPRETNRRRAHETAGKLATAVSLDMTAHWTPTVRAYLGRVTKAHILAAVREALGDQAAERIADLKKQAMAETAEQLLAGTGWLPPVLRTERPAWLTDDESDAFGTVADVIAPQAQNDDRFTVAAE</sequence>
<name>A0A6A7ZKR9_RHIML</name>
<dbReference type="InterPro" id="IPR041468">
    <property type="entry name" value="HTH_ParB/Spo0J"/>
</dbReference>
<dbReference type="GO" id="GO:0005694">
    <property type="term" value="C:chromosome"/>
    <property type="evidence" value="ECO:0007669"/>
    <property type="project" value="TreeGrafter"/>
</dbReference>
<dbReference type="Pfam" id="PF02195">
    <property type="entry name" value="ParB_N"/>
    <property type="match status" value="1"/>
</dbReference>
<dbReference type="GO" id="GO:0007059">
    <property type="term" value="P:chromosome segregation"/>
    <property type="evidence" value="ECO:0007669"/>
    <property type="project" value="TreeGrafter"/>
</dbReference>
<protein>
    <submittedName>
        <fullName evidence="3">Chromosome partitioning protein ParB</fullName>
    </submittedName>
</protein>
<dbReference type="SUPFAM" id="SSF109709">
    <property type="entry name" value="KorB DNA-binding domain-like"/>
    <property type="match status" value="1"/>
</dbReference>
<keyword evidence="1" id="KW-0175">Coiled coil</keyword>
<feature type="coiled-coil region" evidence="1">
    <location>
        <begin position="310"/>
        <end position="337"/>
    </location>
</feature>
<dbReference type="AlphaFoldDB" id="A0A6A7ZKR9"/>
<dbReference type="Gene3D" id="1.10.10.2830">
    <property type="match status" value="1"/>
</dbReference>
<dbReference type="RefSeq" id="WP_153317926.1">
    <property type="nucleotide sequence ID" value="NZ_WISP01000027.1"/>
</dbReference>
<dbReference type="InterPro" id="IPR036086">
    <property type="entry name" value="ParB/Sulfiredoxin_sf"/>
</dbReference>
<gene>
    <name evidence="3" type="ORF">GHK45_02955</name>
</gene>
<dbReference type="SMART" id="SM00470">
    <property type="entry name" value="ParB"/>
    <property type="match status" value="1"/>
</dbReference>
<organism evidence="3">
    <name type="scientific">Rhizobium meliloti</name>
    <name type="common">Ensifer meliloti</name>
    <name type="synonym">Sinorhizobium meliloti</name>
    <dbReference type="NCBI Taxonomy" id="382"/>
    <lineage>
        <taxon>Bacteria</taxon>
        <taxon>Pseudomonadati</taxon>
        <taxon>Pseudomonadota</taxon>
        <taxon>Alphaproteobacteria</taxon>
        <taxon>Hyphomicrobiales</taxon>
        <taxon>Rhizobiaceae</taxon>
        <taxon>Sinorhizobium/Ensifer group</taxon>
        <taxon>Sinorhizobium</taxon>
    </lineage>
</organism>
<feature type="domain" description="ParB-like N-terminal" evidence="2">
    <location>
        <begin position="17"/>
        <end position="119"/>
    </location>
</feature>
<dbReference type="EMBL" id="WISP01000027">
    <property type="protein sequence ID" value="MQW02819.1"/>
    <property type="molecule type" value="Genomic_DNA"/>
</dbReference>
<comment type="caution">
    <text evidence="3">The sequence shown here is derived from an EMBL/GenBank/DDBJ whole genome shotgun (WGS) entry which is preliminary data.</text>
</comment>